<evidence type="ECO:0000256" key="3">
    <source>
        <dbReference type="ARBA" id="ARBA00022562"/>
    </source>
</evidence>
<dbReference type="InterPro" id="IPR004958">
    <property type="entry name" value="Herpes_UL4"/>
</dbReference>
<accession>Q9E1I6</accession>
<comment type="similarity">
    <text evidence="2">Belongs to the alphaherpesvirinae HHV-1 UL4 family.</text>
</comment>
<sequence length="276" mass="30260">MASTFIAYTLENARMSPICNTPPYEQIICSCETGTRSIAVGRMTRCDHIPPSNFIIQRGPVGTLIVVDSGSIIYSYLLRVEEYTAEHHSASLSSLPEALCVIPFATCTVMGTDAYVYNNSGGILTILGMGNSIYVTITIYGQSGILAKPCDNFQMSQQMGPRRTDDEIVQKNDGSQNIDDVETITLESEYPGWRTTFTIAGHTNNIPGTAEVSDAREDLLAEAIREARLYISNPSCISDAGTEYEMHDGSLTNLHVPESIAKCYEPCIDQSPVYRK</sequence>
<keyword evidence="3" id="KW-1048">Host nucleus</keyword>
<organismHost>
    <name type="scientific">Meleagris gallopavo</name>
    <name type="common">Wild turkey</name>
    <dbReference type="NCBI Taxonomy" id="9103"/>
</organismHost>
<name>Q9E1I6_MEHV1</name>
<comment type="subcellular location">
    <subcellularLocation>
        <location evidence="1">Host nucleus</location>
    </subcellularLocation>
</comment>
<reference evidence="4" key="2">
    <citation type="submission" date="2004-11" db="EMBL/GenBank/DDBJ databases">
        <authorList>
            <person name="Aouacheria A.J."/>
            <person name="Banyai M."/>
            <person name="Rigal D."/>
            <person name="Schmidt C.J."/>
            <person name="Gillet G."/>
        </authorList>
    </citation>
    <scope>NUCLEOTIDE SEQUENCE</scope>
    <source>
        <strain evidence="4">FC126</strain>
    </source>
</reference>
<reference evidence="4" key="1">
    <citation type="journal article" date="2001" name="J. Gen. Virol.">
        <title>The genome of herpesvirus of turkeys: comparative analysis with Marek's disease viruses.</title>
        <authorList>
            <person name="Kingham B.F."/>
            <person name="Zelnik V."/>
            <person name="Kopacek J."/>
            <person name="Majerciak V."/>
            <person name="Ney E."/>
            <person name="Schmidt C.J."/>
        </authorList>
    </citation>
    <scope>NUCLEOTIDE SEQUENCE</scope>
    <source>
        <strain evidence="4">FC126</strain>
    </source>
</reference>
<organism evidence="4">
    <name type="scientific">Meleagrid herpesvirus 1</name>
    <name type="common">MeHV-1</name>
    <name type="synonym">Turkey herpesvirus</name>
    <dbReference type="NCBI Taxonomy" id="37108"/>
    <lineage>
        <taxon>Viruses</taxon>
        <taxon>Duplodnaviria</taxon>
        <taxon>Heunggongvirae</taxon>
        <taxon>Peploviricota</taxon>
        <taxon>Herviviricetes</taxon>
        <taxon>Herpesvirales</taxon>
        <taxon>Orthoherpesviridae</taxon>
        <taxon>Alphaherpesvirinae</taxon>
        <taxon>Mardivirus</taxon>
        <taxon>Mardivirus meleagridalpha1</taxon>
    </lineage>
</organism>
<dbReference type="GO" id="GO:0042025">
    <property type="term" value="C:host cell nucleus"/>
    <property type="evidence" value="ECO:0007669"/>
    <property type="project" value="UniProtKB-SubCell"/>
</dbReference>
<dbReference type="Pfam" id="PF03277">
    <property type="entry name" value="Herpes_UL4"/>
    <property type="match status" value="1"/>
</dbReference>
<proteinExistence type="inferred from homology"/>
<gene>
    <name evidence="4" type="primary">UL4</name>
</gene>
<evidence type="ECO:0000256" key="2">
    <source>
        <dbReference type="ARBA" id="ARBA00010784"/>
    </source>
</evidence>
<organismHost>
    <name type="scientific">Gallus gallus</name>
    <name type="common">Chicken</name>
    <dbReference type="NCBI Taxonomy" id="9031"/>
</organismHost>
<evidence type="ECO:0000313" key="4">
    <source>
        <dbReference type="EMBL" id="AAG30043.1"/>
    </source>
</evidence>
<evidence type="ECO:0000256" key="1">
    <source>
        <dbReference type="ARBA" id="ARBA00004147"/>
    </source>
</evidence>
<protein>
    <submittedName>
        <fullName evidence="4">UL4</fullName>
    </submittedName>
</protein>
<dbReference type="EMBL" id="AF282130">
    <property type="protein sequence ID" value="AAG30043.1"/>
    <property type="molecule type" value="Genomic_DNA"/>
</dbReference>